<comment type="similarity">
    <text evidence="7">Belongs to the chloroperoxidase family.</text>
</comment>
<dbReference type="OrthoDB" id="407298at2759"/>
<reference evidence="10" key="1">
    <citation type="submission" date="2020-04" db="EMBL/GenBank/DDBJ databases">
        <title>Draft genome resource of the tomato pathogen Pseudocercospora fuligena.</title>
        <authorList>
            <person name="Zaccaron A."/>
        </authorList>
    </citation>
    <scope>NUCLEOTIDE SEQUENCE</scope>
    <source>
        <strain evidence="10">PF001</strain>
    </source>
</reference>
<keyword evidence="5" id="KW-0560">Oxidoreductase</keyword>
<keyword evidence="2 10" id="KW-0575">Peroxidase</keyword>
<protein>
    <submittedName>
        <fullName evidence="10">Putative sterigmatocystin biosynthesis peroxidase stcC</fullName>
    </submittedName>
</protein>
<gene>
    <name evidence="10" type="ORF">HII31_00468</name>
</gene>
<dbReference type="PROSITE" id="PS51405">
    <property type="entry name" value="HEME_HALOPEROXIDASE"/>
    <property type="match status" value="1"/>
</dbReference>
<dbReference type="Pfam" id="PF01328">
    <property type="entry name" value="Peroxidase_2"/>
    <property type="match status" value="1"/>
</dbReference>
<feature type="domain" description="Heme haloperoxidase family profile" evidence="9">
    <location>
        <begin position="27"/>
        <end position="236"/>
    </location>
</feature>
<evidence type="ECO:0000256" key="7">
    <source>
        <dbReference type="ARBA" id="ARBA00025795"/>
    </source>
</evidence>
<comment type="caution">
    <text evidence="10">The sequence shown here is derived from an EMBL/GenBank/DDBJ whole genome shotgun (WGS) entry which is preliminary data.</text>
</comment>
<dbReference type="Gene3D" id="1.10.489.10">
    <property type="entry name" value="Chloroperoxidase-like"/>
    <property type="match status" value="1"/>
</dbReference>
<feature type="chain" id="PRO_5034690413" evidence="8">
    <location>
        <begin position="20"/>
        <end position="285"/>
    </location>
</feature>
<dbReference type="GO" id="GO:0046872">
    <property type="term" value="F:metal ion binding"/>
    <property type="evidence" value="ECO:0007669"/>
    <property type="project" value="UniProtKB-KW"/>
</dbReference>
<evidence type="ECO:0000259" key="9">
    <source>
        <dbReference type="PROSITE" id="PS51405"/>
    </source>
</evidence>
<accession>A0A8H6RWC4</accession>
<evidence type="ECO:0000313" key="11">
    <source>
        <dbReference type="Proteomes" id="UP000660729"/>
    </source>
</evidence>
<dbReference type="GO" id="GO:0004601">
    <property type="term" value="F:peroxidase activity"/>
    <property type="evidence" value="ECO:0007669"/>
    <property type="project" value="UniProtKB-KW"/>
</dbReference>
<evidence type="ECO:0000256" key="1">
    <source>
        <dbReference type="ARBA" id="ARBA00001970"/>
    </source>
</evidence>
<dbReference type="SUPFAM" id="SSF47571">
    <property type="entry name" value="Cloroperoxidase"/>
    <property type="match status" value="1"/>
</dbReference>
<dbReference type="PANTHER" id="PTHR33577">
    <property type="entry name" value="STERIGMATOCYSTIN BIOSYNTHESIS PEROXIDASE STCC-RELATED"/>
    <property type="match status" value="1"/>
</dbReference>
<evidence type="ECO:0000256" key="8">
    <source>
        <dbReference type="SAM" id="SignalP"/>
    </source>
</evidence>
<comment type="cofactor">
    <cofactor evidence="1">
        <name>heme b</name>
        <dbReference type="ChEBI" id="CHEBI:60344"/>
    </cofactor>
</comment>
<dbReference type="AlphaFoldDB" id="A0A8H6RWC4"/>
<evidence type="ECO:0000313" key="10">
    <source>
        <dbReference type="EMBL" id="KAF7198112.1"/>
    </source>
</evidence>
<dbReference type="PANTHER" id="PTHR33577:SF9">
    <property type="entry name" value="PEROXIDASE STCC"/>
    <property type="match status" value="1"/>
</dbReference>
<keyword evidence="11" id="KW-1185">Reference proteome</keyword>
<proteinExistence type="inferred from homology"/>
<keyword evidence="6" id="KW-0408">Iron</keyword>
<dbReference type="InterPro" id="IPR036851">
    <property type="entry name" value="Chloroperoxidase-like_sf"/>
</dbReference>
<keyword evidence="8" id="KW-0732">Signal</keyword>
<evidence type="ECO:0000256" key="4">
    <source>
        <dbReference type="ARBA" id="ARBA00022723"/>
    </source>
</evidence>
<name>A0A8H6RWC4_9PEZI</name>
<evidence type="ECO:0000256" key="3">
    <source>
        <dbReference type="ARBA" id="ARBA00022617"/>
    </source>
</evidence>
<evidence type="ECO:0000256" key="5">
    <source>
        <dbReference type="ARBA" id="ARBA00023002"/>
    </source>
</evidence>
<dbReference type="InterPro" id="IPR000028">
    <property type="entry name" value="Chloroperoxidase"/>
</dbReference>
<sequence>MFLRAQVAFGAALIASAAAIPAASTGSFTNWQAPGPNDVRSPCPALNSLANHGFIPHSGRGMTLPILLSGLSAGLNIGDDATTVFWGGGVLSSPNPLGGQFDLSDLKKHNFPIEHDASLSRQDFYFGNPQPFNQTIFNSFFSYFNGQSTCTIPTTSKAKYSRVQDSQKRNPTFTYGPREFILSYGEAALFLSTMGNPDTGNPPTKYVKVFFEQERLPYNEGWRRPDKATTLLSLGNLVNQLYSASPEPLPEGLEVITVGAIKDAWEGINPVTGILANVSCASSGC</sequence>
<keyword evidence="3" id="KW-0349">Heme</keyword>
<feature type="signal peptide" evidence="8">
    <location>
        <begin position="1"/>
        <end position="19"/>
    </location>
</feature>
<organism evidence="10 11">
    <name type="scientific">Pseudocercospora fuligena</name>
    <dbReference type="NCBI Taxonomy" id="685502"/>
    <lineage>
        <taxon>Eukaryota</taxon>
        <taxon>Fungi</taxon>
        <taxon>Dikarya</taxon>
        <taxon>Ascomycota</taxon>
        <taxon>Pezizomycotina</taxon>
        <taxon>Dothideomycetes</taxon>
        <taxon>Dothideomycetidae</taxon>
        <taxon>Mycosphaerellales</taxon>
        <taxon>Mycosphaerellaceae</taxon>
        <taxon>Pseudocercospora</taxon>
    </lineage>
</organism>
<dbReference type="EMBL" id="JABCIY010000003">
    <property type="protein sequence ID" value="KAF7198112.1"/>
    <property type="molecule type" value="Genomic_DNA"/>
</dbReference>
<evidence type="ECO:0000256" key="6">
    <source>
        <dbReference type="ARBA" id="ARBA00023004"/>
    </source>
</evidence>
<keyword evidence="4" id="KW-0479">Metal-binding</keyword>
<dbReference type="Proteomes" id="UP000660729">
    <property type="component" value="Unassembled WGS sequence"/>
</dbReference>
<evidence type="ECO:0000256" key="2">
    <source>
        <dbReference type="ARBA" id="ARBA00022559"/>
    </source>
</evidence>